<accession>A0ABX2T703</accession>
<evidence type="ECO:0000259" key="14">
    <source>
        <dbReference type="Pfam" id="PF17042"/>
    </source>
</evidence>
<dbReference type="InterPro" id="IPR037051">
    <property type="entry name" value="4-carb_acid_sugar_kinase_N_sf"/>
</dbReference>
<evidence type="ECO:0000256" key="3">
    <source>
        <dbReference type="ARBA" id="ARBA00022741"/>
    </source>
</evidence>
<comment type="function">
    <text evidence="9">Catalyzes the ATP-dependent phosphorylation of 3-oxo-tetronate to 3-oxo-tetronate 4-phosphate.</text>
</comment>
<comment type="catalytic activity">
    <reaction evidence="7">
        <text>3-dehydro-L-erythronate + ATP = 3-dehydro-4-O-phospho-L-erythronate + ADP + H(+)</text>
        <dbReference type="Rhea" id="RHEA:52552"/>
        <dbReference type="ChEBI" id="CHEBI:15378"/>
        <dbReference type="ChEBI" id="CHEBI:30616"/>
        <dbReference type="ChEBI" id="CHEBI:136592"/>
        <dbReference type="ChEBI" id="CHEBI:136670"/>
        <dbReference type="ChEBI" id="CHEBI:456216"/>
        <dbReference type="EC" id="2.7.1.217"/>
    </reaction>
</comment>
<dbReference type="EC" id="2.7.1.217" evidence="10"/>
<feature type="domain" description="Four-carbon acid sugar kinase N-terminal" evidence="13">
    <location>
        <begin position="7"/>
        <end position="233"/>
    </location>
</feature>
<dbReference type="InterPro" id="IPR010737">
    <property type="entry name" value="4-carb_acid_sugar_kinase_N"/>
</dbReference>
<keyword evidence="2" id="KW-0808">Transferase</keyword>
<dbReference type="NCBIfam" id="NF043035">
    <property type="entry name" value="OxoTetrKin"/>
    <property type="match status" value="1"/>
</dbReference>
<evidence type="ECO:0000256" key="10">
    <source>
        <dbReference type="ARBA" id="ARBA00039095"/>
    </source>
</evidence>
<evidence type="ECO:0000313" key="16">
    <source>
        <dbReference type="Proteomes" id="UP000584642"/>
    </source>
</evidence>
<evidence type="ECO:0000256" key="6">
    <source>
        <dbReference type="ARBA" id="ARBA00023277"/>
    </source>
</evidence>
<keyword evidence="4 15" id="KW-0418">Kinase</keyword>
<comment type="caution">
    <text evidence="15">The sequence shown here is derived from an EMBL/GenBank/DDBJ whole genome shotgun (WGS) entry which is preliminary data.</text>
</comment>
<evidence type="ECO:0000256" key="9">
    <source>
        <dbReference type="ARBA" id="ARBA00037335"/>
    </source>
</evidence>
<evidence type="ECO:0000256" key="7">
    <source>
        <dbReference type="ARBA" id="ARBA00035898"/>
    </source>
</evidence>
<comment type="similarity">
    <text evidence="1">Belongs to the four-carbon acid sugar kinase family.</text>
</comment>
<gene>
    <name evidence="15" type="ORF">HND93_09635</name>
</gene>
<keyword evidence="3" id="KW-0547">Nucleotide-binding</keyword>
<reference evidence="15 16" key="1">
    <citation type="submission" date="2020-05" db="EMBL/GenBank/DDBJ databases">
        <title>Azospirillum oleiclasticum sp. nov, a nitrogen-fixing and heavy crude oil-emulsifying bacterium isolated from the crude oil of Yumen Oilfield.</title>
        <authorList>
            <person name="Wu D."/>
            <person name="Cai M."/>
            <person name="Zhang X."/>
        </authorList>
    </citation>
    <scope>NUCLEOTIDE SEQUENCE [LARGE SCALE GENOMIC DNA]</scope>
    <source>
        <strain evidence="15 16">ROY-1-1-2</strain>
    </source>
</reference>
<dbReference type="RefSeq" id="WP_180281752.1">
    <property type="nucleotide sequence ID" value="NZ_JABFDB010000005.1"/>
</dbReference>
<sequence length="423" mass="43421">MTGRLLLGCVADDYTGASDLANTLAKSGLRTVQTIGVDGLALAPDDAEAIVVALKSRSIEPEDAVRLSVEAWRHLKERGARQCYFKYCSTFDSTERGNIGPVTDALMAETGATMAVACPTFPENGRTVYQGHLFVWAQPLDESPLRDHPLNPMRDANLVRVLQAQSGTRVGLVPWQDVAAGGQAIRARLAALQGQGIGAAIVDAITLDDLTVIGAACHDHPLVTGASGLAAGLAANFIKAGAAAGQGSTDLPPVAGPEVLIAGSCSPATLAQVERAAARYPVIRLDVDAVLSGRDEVARVAAEARGHLGERPMLIVSSATPDDLRRVQETHGRDAAGRAVEQALAAVAAALAGAGARRFVVAGGETSGAVVDALGVQALRIGPEIAPGVPAMVGLGERAFALALKSGNFGGPDFFADALGVMP</sequence>
<keyword evidence="16" id="KW-1185">Reference proteome</keyword>
<comment type="catalytic activity">
    <reaction evidence="8">
        <text>3-dehydro-D-erythronate + ATP = 3-dehydro-4-O-phospho-D-erythronate + ADP + H(+)</text>
        <dbReference type="Rhea" id="RHEA:52556"/>
        <dbReference type="ChEBI" id="CHEBI:15378"/>
        <dbReference type="ChEBI" id="CHEBI:30616"/>
        <dbReference type="ChEBI" id="CHEBI:57958"/>
        <dbReference type="ChEBI" id="CHEBI:136593"/>
        <dbReference type="ChEBI" id="CHEBI:456216"/>
        <dbReference type="EC" id="2.7.1.217"/>
    </reaction>
</comment>
<evidence type="ECO:0000256" key="12">
    <source>
        <dbReference type="ARBA" id="ARBA00041377"/>
    </source>
</evidence>
<dbReference type="Gene3D" id="3.40.50.10840">
    <property type="entry name" value="Putative sugar-binding, N-terminal domain"/>
    <property type="match status" value="1"/>
</dbReference>
<evidence type="ECO:0000259" key="13">
    <source>
        <dbReference type="Pfam" id="PF07005"/>
    </source>
</evidence>
<proteinExistence type="inferred from homology"/>
<evidence type="ECO:0000313" key="15">
    <source>
        <dbReference type="EMBL" id="NYZ19974.1"/>
    </source>
</evidence>
<evidence type="ECO:0000256" key="8">
    <source>
        <dbReference type="ARBA" id="ARBA00036346"/>
    </source>
</evidence>
<organism evidence="15 16">
    <name type="scientific">Azospirillum oleiclasticum</name>
    <dbReference type="NCBI Taxonomy" id="2735135"/>
    <lineage>
        <taxon>Bacteria</taxon>
        <taxon>Pseudomonadati</taxon>
        <taxon>Pseudomonadota</taxon>
        <taxon>Alphaproteobacteria</taxon>
        <taxon>Rhodospirillales</taxon>
        <taxon>Azospirillaceae</taxon>
        <taxon>Azospirillum</taxon>
    </lineage>
</organism>
<dbReference type="InterPro" id="IPR031475">
    <property type="entry name" value="NBD_C"/>
</dbReference>
<name>A0ABX2T703_9PROT</name>
<dbReference type="Pfam" id="PF07005">
    <property type="entry name" value="SBD_N"/>
    <property type="match status" value="1"/>
</dbReference>
<dbReference type="EMBL" id="JABFDB010000005">
    <property type="protein sequence ID" value="NYZ19974.1"/>
    <property type="molecule type" value="Genomic_DNA"/>
</dbReference>
<dbReference type="Gene3D" id="3.40.980.20">
    <property type="entry name" value="Four-carbon acid sugar kinase, nucleotide binding domain"/>
    <property type="match status" value="1"/>
</dbReference>
<dbReference type="Proteomes" id="UP000584642">
    <property type="component" value="Unassembled WGS sequence"/>
</dbReference>
<protein>
    <recommendedName>
        <fullName evidence="11">3-oxo-tetronate kinase</fullName>
        <ecNumber evidence="10">2.7.1.217</ecNumber>
    </recommendedName>
    <alternativeName>
        <fullName evidence="12">3-dehydrotetronate 4-kinase</fullName>
    </alternativeName>
</protein>
<evidence type="ECO:0000256" key="11">
    <source>
        <dbReference type="ARBA" id="ARBA00039461"/>
    </source>
</evidence>
<evidence type="ECO:0000256" key="5">
    <source>
        <dbReference type="ARBA" id="ARBA00022840"/>
    </source>
</evidence>
<dbReference type="GO" id="GO:0016301">
    <property type="term" value="F:kinase activity"/>
    <property type="evidence" value="ECO:0007669"/>
    <property type="project" value="UniProtKB-KW"/>
</dbReference>
<evidence type="ECO:0000256" key="2">
    <source>
        <dbReference type="ARBA" id="ARBA00022679"/>
    </source>
</evidence>
<dbReference type="InterPro" id="IPR050007">
    <property type="entry name" value="OtnK"/>
</dbReference>
<feature type="domain" description="Four-carbon acid sugar kinase nucleotide binding" evidence="14">
    <location>
        <begin position="259"/>
        <end position="415"/>
    </location>
</feature>
<dbReference type="InterPro" id="IPR042213">
    <property type="entry name" value="NBD_C_sf"/>
</dbReference>
<keyword evidence="6" id="KW-0119">Carbohydrate metabolism</keyword>
<keyword evidence="5" id="KW-0067">ATP-binding</keyword>
<dbReference type="SUPFAM" id="SSF142764">
    <property type="entry name" value="YgbK-like"/>
    <property type="match status" value="1"/>
</dbReference>
<dbReference type="Pfam" id="PF17042">
    <property type="entry name" value="NBD_C"/>
    <property type="match status" value="1"/>
</dbReference>
<evidence type="ECO:0000256" key="1">
    <source>
        <dbReference type="ARBA" id="ARBA00005715"/>
    </source>
</evidence>
<evidence type="ECO:0000256" key="4">
    <source>
        <dbReference type="ARBA" id="ARBA00022777"/>
    </source>
</evidence>